<sequence>MEVIKLLQSYIDQGFLLHGSQKEVEILDPFKKKNLSKKAGRLKAVYATDSVQVAMFKAILAPSKLKTVNKMKVGVHTWRFLDNDIPQFWITPNYHQNKAFGNGFVYVLDSVEFKQLMKLPHEFYSTKPVEPVFTIKIAPNDLLKKTRLIIWPKEELIKRGSHTEREIQCMGYT</sequence>
<gene>
    <name evidence="1" type="ORF">A2801_02405</name>
</gene>
<comment type="caution">
    <text evidence="1">The sequence shown here is derived from an EMBL/GenBank/DDBJ whole genome shotgun (WGS) entry which is preliminary data.</text>
</comment>
<dbReference type="Proteomes" id="UP000177263">
    <property type="component" value="Unassembled WGS sequence"/>
</dbReference>
<name>A0A1F7YPK0_9BACT</name>
<dbReference type="STRING" id="1802500.A2801_02405"/>
<dbReference type="EMBL" id="MGGM01000016">
    <property type="protein sequence ID" value="OGM29197.1"/>
    <property type="molecule type" value="Genomic_DNA"/>
</dbReference>
<organism evidence="1 2">
    <name type="scientific">Candidatus Woesebacteria bacterium RIFCSPHIGHO2_01_FULL_41_10</name>
    <dbReference type="NCBI Taxonomy" id="1802500"/>
    <lineage>
        <taxon>Bacteria</taxon>
        <taxon>Candidatus Woeseibacteriota</taxon>
    </lineage>
</organism>
<evidence type="ECO:0000313" key="1">
    <source>
        <dbReference type="EMBL" id="OGM29197.1"/>
    </source>
</evidence>
<reference evidence="1 2" key="1">
    <citation type="journal article" date="2016" name="Nat. Commun.">
        <title>Thousands of microbial genomes shed light on interconnected biogeochemical processes in an aquifer system.</title>
        <authorList>
            <person name="Anantharaman K."/>
            <person name="Brown C.T."/>
            <person name="Hug L.A."/>
            <person name="Sharon I."/>
            <person name="Castelle C.J."/>
            <person name="Probst A.J."/>
            <person name="Thomas B.C."/>
            <person name="Singh A."/>
            <person name="Wilkins M.J."/>
            <person name="Karaoz U."/>
            <person name="Brodie E.L."/>
            <person name="Williams K.H."/>
            <person name="Hubbard S.S."/>
            <person name="Banfield J.F."/>
        </authorList>
    </citation>
    <scope>NUCLEOTIDE SEQUENCE [LARGE SCALE GENOMIC DNA]</scope>
</reference>
<evidence type="ECO:0008006" key="3">
    <source>
        <dbReference type="Google" id="ProtNLM"/>
    </source>
</evidence>
<accession>A0A1F7YPK0</accession>
<evidence type="ECO:0000313" key="2">
    <source>
        <dbReference type="Proteomes" id="UP000177263"/>
    </source>
</evidence>
<dbReference type="AlphaFoldDB" id="A0A1F7YPK0"/>
<proteinExistence type="predicted"/>
<protein>
    <recommendedName>
        <fullName evidence="3">RES domain-containing protein</fullName>
    </recommendedName>
</protein>